<dbReference type="EMBL" id="AUZZ01009136">
    <property type="protein sequence ID" value="EQD34786.1"/>
    <property type="molecule type" value="Genomic_DNA"/>
</dbReference>
<dbReference type="GO" id="GO:0008728">
    <property type="term" value="F:GTP diphosphokinase activity"/>
    <property type="evidence" value="ECO:0007669"/>
    <property type="project" value="TreeGrafter"/>
</dbReference>
<reference evidence="2" key="1">
    <citation type="submission" date="2013-08" db="EMBL/GenBank/DDBJ databases">
        <authorList>
            <person name="Mendez C."/>
            <person name="Richter M."/>
            <person name="Ferrer M."/>
            <person name="Sanchez J."/>
        </authorList>
    </citation>
    <scope>NUCLEOTIDE SEQUENCE</scope>
</reference>
<reference evidence="2" key="2">
    <citation type="journal article" date="2014" name="ISME J.">
        <title>Microbial stratification in low pH oxic and suboxic macroscopic growths along an acid mine drainage.</title>
        <authorList>
            <person name="Mendez-Garcia C."/>
            <person name="Mesa V."/>
            <person name="Sprenger R.R."/>
            <person name="Richter M."/>
            <person name="Diez M.S."/>
            <person name="Solano J."/>
            <person name="Bargiela R."/>
            <person name="Golyshina O.V."/>
            <person name="Manteca A."/>
            <person name="Ramos J.L."/>
            <person name="Gallego J.R."/>
            <person name="Llorente I."/>
            <person name="Martins Dos Santos V.A."/>
            <person name="Jensen O.N."/>
            <person name="Pelaez A.I."/>
            <person name="Sanchez J."/>
            <person name="Ferrer M."/>
        </authorList>
    </citation>
    <scope>NUCLEOTIDE SEQUENCE</scope>
</reference>
<feature type="region of interest" description="Disordered" evidence="1">
    <location>
        <begin position="216"/>
        <end position="257"/>
    </location>
</feature>
<comment type="caution">
    <text evidence="2">The sequence shown here is derived from an EMBL/GenBank/DDBJ whole genome shotgun (WGS) entry which is preliminary data.</text>
</comment>
<organism evidence="2">
    <name type="scientific">mine drainage metagenome</name>
    <dbReference type="NCBI Taxonomy" id="410659"/>
    <lineage>
        <taxon>unclassified sequences</taxon>
        <taxon>metagenomes</taxon>
        <taxon>ecological metagenomes</taxon>
    </lineage>
</organism>
<dbReference type="GO" id="GO:0005886">
    <property type="term" value="C:plasma membrane"/>
    <property type="evidence" value="ECO:0007669"/>
    <property type="project" value="TreeGrafter"/>
</dbReference>
<dbReference type="Gene3D" id="1.10.3210.10">
    <property type="entry name" value="Hypothetical protein af1432"/>
    <property type="match status" value="1"/>
</dbReference>
<dbReference type="PROSITE" id="PS51257">
    <property type="entry name" value="PROKAR_LIPOPROTEIN"/>
    <property type="match status" value="1"/>
</dbReference>
<evidence type="ECO:0000256" key="1">
    <source>
        <dbReference type="SAM" id="MobiDB-lite"/>
    </source>
</evidence>
<accession>T0YH56</accession>
<dbReference type="GO" id="GO:0008893">
    <property type="term" value="F:guanosine-3',5'-bis(diphosphate) 3'-diphosphatase activity"/>
    <property type="evidence" value="ECO:0007669"/>
    <property type="project" value="TreeGrafter"/>
</dbReference>
<gene>
    <name evidence="2" type="ORF">B2A_12665</name>
</gene>
<dbReference type="PANTHER" id="PTHR21262:SF31">
    <property type="entry name" value="GTP PYROPHOSPHOKINASE"/>
    <property type="match status" value="1"/>
</dbReference>
<dbReference type="AlphaFoldDB" id="T0YH56"/>
<dbReference type="SUPFAM" id="SSF109604">
    <property type="entry name" value="HD-domain/PDEase-like"/>
    <property type="match status" value="1"/>
</dbReference>
<dbReference type="PANTHER" id="PTHR21262">
    <property type="entry name" value="GUANOSINE-3',5'-BIS DIPHOSPHATE 3'-PYROPHOSPHOHYDROLASE"/>
    <property type="match status" value="1"/>
</dbReference>
<protein>
    <submittedName>
        <fullName evidence="2">GTP pyrophosphokinase (ATP:GTP 3'-pyrophosphotransferase)</fullName>
    </submittedName>
</protein>
<keyword evidence="2" id="KW-0808">Transferase</keyword>
<name>T0YH56_9ZZZZ</name>
<dbReference type="GO" id="GO:0042594">
    <property type="term" value="P:response to starvation"/>
    <property type="evidence" value="ECO:0007669"/>
    <property type="project" value="TreeGrafter"/>
</dbReference>
<proteinExistence type="predicted"/>
<keyword evidence="2" id="KW-0418">Kinase</keyword>
<dbReference type="Pfam" id="PF13328">
    <property type="entry name" value="HD_4"/>
    <property type="match status" value="1"/>
</dbReference>
<feature type="compositionally biased region" description="Polar residues" evidence="1">
    <location>
        <begin position="248"/>
        <end position="257"/>
    </location>
</feature>
<dbReference type="GO" id="GO:0015969">
    <property type="term" value="P:guanosine tetraphosphate metabolic process"/>
    <property type="evidence" value="ECO:0007669"/>
    <property type="project" value="TreeGrafter"/>
</dbReference>
<dbReference type="GO" id="GO:0016301">
    <property type="term" value="F:kinase activity"/>
    <property type="evidence" value="ECO:0007669"/>
    <property type="project" value="UniProtKB-KW"/>
</dbReference>
<evidence type="ECO:0000313" key="2">
    <source>
        <dbReference type="EMBL" id="EQD34786.1"/>
    </source>
</evidence>
<sequence>MRIEAIISSESRWCGATAPAPLAAACAAWQRHGGVPAQAIEMLEILAPLDADPETLAAALWYDLARRAPAAWQAAAAHQSEVMRRLVDGQQAAEKVFSLHADAPAHEHTEGLRRLLLAMVRDLRVVFILLARQLAELRAAARLPEPARLALARQTADLHAPLANRLGIWQVKWELEDLAFRYREPDTYKRLPTCWTSAAMIASSGSRARARSSKRRCARPVWMPRSPGAPSTSIPSGKKCSARRSGFPISTTSARCA</sequence>